<dbReference type="GeneID" id="19305125"/>
<dbReference type="RefSeq" id="XP_007869151.1">
    <property type="nucleotide sequence ID" value="XM_007870960.1"/>
</dbReference>
<protein>
    <submittedName>
        <fullName evidence="1">Uncharacterized protein</fullName>
    </submittedName>
</protein>
<accession>S7RDM7</accession>
<dbReference type="EMBL" id="KB469308">
    <property type="protein sequence ID" value="EPQ52325.1"/>
    <property type="molecule type" value="Genomic_DNA"/>
</dbReference>
<feature type="non-terminal residue" evidence="1">
    <location>
        <position position="1"/>
    </location>
</feature>
<feature type="non-terminal residue" evidence="1">
    <location>
        <position position="486"/>
    </location>
</feature>
<evidence type="ECO:0000313" key="1">
    <source>
        <dbReference type="EMBL" id="EPQ52325.1"/>
    </source>
</evidence>
<proteinExistence type="predicted"/>
<dbReference type="eggNOG" id="ENOG502SZAG">
    <property type="taxonomic scope" value="Eukaryota"/>
</dbReference>
<gene>
    <name evidence="1" type="ORF">GLOTRDRAFT_24291</name>
</gene>
<dbReference type="HOGENOM" id="CLU_017008_0_0_1"/>
<sequence>SALQTLDLGRRCARLLSKVEDWKRFLMLAATKDVPRFQQLLRQAIRDKCSIGRIVGKVQDALEGIYQARGYTEADADMSLLAYRLGGRKLLYALSHRCVIPSIRRLRTMKIFTQLMPSFGAPKEAEIEFNMAQLVKSRIDTLPVDKVQLFHTGMSIMWDEINEENVACYFPHADCVGGLCREHSQDVNIRLTSLEAAESLAHALADGTVHYGKEASVMAIGSFGTDLRGAFPVLISPTCKKETPQESAVLLEKVLSAWKNVGERHFGPIWTFASDGDAGRRAMVHELFSKHVVKPGHVLYKYLGRLPGFNLCVGDDDVTGTFDWKHELKRMCLILSCRYYGLQVGNTVIKNDTLARHLLRAPDMTEYRVQQIMNPADSQDVPRAIDLIDTVSILPSVSPSELSPLDLQELQIIEVIGETFGAFLDAFIRTDWSLQQQLSSLSKYAHMAIVLFRQNRVSFMPNQLYGDMMKTIHDIYVCIAKQKELD</sequence>
<reference evidence="1 2" key="1">
    <citation type="journal article" date="2012" name="Science">
        <title>The Paleozoic origin of enzymatic lignin decomposition reconstructed from 31 fungal genomes.</title>
        <authorList>
            <person name="Floudas D."/>
            <person name="Binder M."/>
            <person name="Riley R."/>
            <person name="Barry K."/>
            <person name="Blanchette R.A."/>
            <person name="Henrissat B."/>
            <person name="Martinez A.T."/>
            <person name="Otillar R."/>
            <person name="Spatafora J.W."/>
            <person name="Yadav J.S."/>
            <person name="Aerts A."/>
            <person name="Benoit I."/>
            <person name="Boyd A."/>
            <person name="Carlson A."/>
            <person name="Copeland A."/>
            <person name="Coutinho P.M."/>
            <person name="de Vries R.P."/>
            <person name="Ferreira P."/>
            <person name="Findley K."/>
            <person name="Foster B."/>
            <person name="Gaskell J."/>
            <person name="Glotzer D."/>
            <person name="Gorecki P."/>
            <person name="Heitman J."/>
            <person name="Hesse C."/>
            <person name="Hori C."/>
            <person name="Igarashi K."/>
            <person name="Jurgens J.A."/>
            <person name="Kallen N."/>
            <person name="Kersten P."/>
            <person name="Kohler A."/>
            <person name="Kuees U."/>
            <person name="Kumar T.K.A."/>
            <person name="Kuo A."/>
            <person name="LaButti K."/>
            <person name="Larrondo L.F."/>
            <person name="Lindquist E."/>
            <person name="Ling A."/>
            <person name="Lombard V."/>
            <person name="Lucas S."/>
            <person name="Lundell T."/>
            <person name="Martin R."/>
            <person name="McLaughlin D.J."/>
            <person name="Morgenstern I."/>
            <person name="Morin E."/>
            <person name="Murat C."/>
            <person name="Nagy L.G."/>
            <person name="Nolan M."/>
            <person name="Ohm R.A."/>
            <person name="Patyshakuliyeva A."/>
            <person name="Rokas A."/>
            <person name="Ruiz-Duenas F.J."/>
            <person name="Sabat G."/>
            <person name="Salamov A."/>
            <person name="Samejima M."/>
            <person name="Schmutz J."/>
            <person name="Slot J.C."/>
            <person name="St John F."/>
            <person name="Stenlid J."/>
            <person name="Sun H."/>
            <person name="Sun S."/>
            <person name="Syed K."/>
            <person name="Tsang A."/>
            <person name="Wiebenga A."/>
            <person name="Young D."/>
            <person name="Pisabarro A."/>
            <person name="Eastwood D.C."/>
            <person name="Martin F."/>
            <person name="Cullen D."/>
            <person name="Grigoriev I.V."/>
            <person name="Hibbett D.S."/>
        </authorList>
    </citation>
    <scope>NUCLEOTIDE SEQUENCE [LARGE SCALE GENOMIC DNA]</scope>
    <source>
        <strain evidence="1 2">ATCC 11539</strain>
    </source>
</reference>
<dbReference type="AlphaFoldDB" id="S7RDM7"/>
<dbReference type="OMA" id="RICKTIC"/>
<name>S7RDM7_GLOTA</name>
<keyword evidence="2" id="KW-1185">Reference proteome</keyword>
<dbReference type="KEGG" id="gtr:GLOTRDRAFT_24291"/>
<evidence type="ECO:0000313" key="2">
    <source>
        <dbReference type="Proteomes" id="UP000030669"/>
    </source>
</evidence>
<dbReference type="OrthoDB" id="2659841at2759"/>
<dbReference type="Proteomes" id="UP000030669">
    <property type="component" value="Unassembled WGS sequence"/>
</dbReference>
<organism evidence="1 2">
    <name type="scientific">Gloeophyllum trabeum (strain ATCC 11539 / FP-39264 / Madison 617)</name>
    <name type="common">Brown rot fungus</name>
    <dbReference type="NCBI Taxonomy" id="670483"/>
    <lineage>
        <taxon>Eukaryota</taxon>
        <taxon>Fungi</taxon>
        <taxon>Dikarya</taxon>
        <taxon>Basidiomycota</taxon>
        <taxon>Agaricomycotina</taxon>
        <taxon>Agaricomycetes</taxon>
        <taxon>Gloeophyllales</taxon>
        <taxon>Gloeophyllaceae</taxon>
        <taxon>Gloeophyllum</taxon>
    </lineage>
</organism>